<feature type="region of interest" description="Disordered" evidence="1">
    <location>
        <begin position="90"/>
        <end position="127"/>
    </location>
</feature>
<comment type="caution">
    <text evidence="2">The sequence shown here is derived from an EMBL/GenBank/DDBJ whole genome shotgun (WGS) entry which is preliminary data.</text>
</comment>
<evidence type="ECO:0000313" key="3">
    <source>
        <dbReference type="Proteomes" id="UP000765509"/>
    </source>
</evidence>
<name>A0A9Q3FNS4_9BASI</name>
<sequence>MSSYLNYSRPFGENKLNTAFCLNHACVQKSCTCLTGFKEKQPFRVEFKDEPKKKVAERAKKKNSCHNCGSTDQYANNCLKAKKKIYAIEKVPEEEIPTEDSESGSMGDAIGEQSDDDQDPREEFQVE</sequence>
<proteinExistence type="predicted"/>
<dbReference type="Proteomes" id="UP000765509">
    <property type="component" value="Unassembled WGS sequence"/>
</dbReference>
<evidence type="ECO:0000256" key="1">
    <source>
        <dbReference type="SAM" id="MobiDB-lite"/>
    </source>
</evidence>
<gene>
    <name evidence="2" type="ORF">O181_080441</name>
</gene>
<keyword evidence="3" id="KW-1185">Reference proteome</keyword>
<dbReference type="AlphaFoldDB" id="A0A9Q3FNS4"/>
<protein>
    <submittedName>
        <fullName evidence="2">Uncharacterized protein</fullName>
    </submittedName>
</protein>
<evidence type="ECO:0000313" key="2">
    <source>
        <dbReference type="EMBL" id="MBW0540726.1"/>
    </source>
</evidence>
<dbReference type="EMBL" id="AVOT02045369">
    <property type="protein sequence ID" value="MBW0540726.1"/>
    <property type="molecule type" value="Genomic_DNA"/>
</dbReference>
<accession>A0A9Q3FNS4</accession>
<organism evidence="2 3">
    <name type="scientific">Austropuccinia psidii MF-1</name>
    <dbReference type="NCBI Taxonomy" id="1389203"/>
    <lineage>
        <taxon>Eukaryota</taxon>
        <taxon>Fungi</taxon>
        <taxon>Dikarya</taxon>
        <taxon>Basidiomycota</taxon>
        <taxon>Pucciniomycotina</taxon>
        <taxon>Pucciniomycetes</taxon>
        <taxon>Pucciniales</taxon>
        <taxon>Sphaerophragmiaceae</taxon>
        <taxon>Austropuccinia</taxon>
    </lineage>
</organism>
<reference evidence="2" key="1">
    <citation type="submission" date="2021-03" db="EMBL/GenBank/DDBJ databases">
        <title>Draft genome sequence of rust myrtle Austropuccinia psidii MF-1, a brazilian biotype.</title>
        <authorList>
            <person name="Quecine M.C."/>
            <person name="Pachon D.M.R."/>
            <person name="Bonatelli M.L."/>
            <person name="Correr F.H."/>
            <person name="Franceschini L.M."/>
            <person name="Leite T.F."/>
            <person name="Margarido G.R.A."/>
            <person name="Almeida C.A."/>
            <person name="Ferrarezi J.A."/>
            <person name="Labate C.A."/>
        </authorList>
    </citation>
    <scope>NUCLEOTIDE SEQUENCE</scope>
    <source>
        <strain evidence="2">MF-1</strain>
    </source>
</reference>